<evidence type="ECO:0000313" key="2">
    <source>
        <dbReference type="EMBL" id="CAD9872776.1"/>
    </source>
</evidence>
<proteinExistence type="predicted"/>
<feature type="compositionally biased region" description="Polar residues" evidence="1">
    <location>
        <begin position="152"/>
        <end position="171"/>
    </location>
</feature>
<feature type="compositionally biased region" description="Basic and acidic residues" evidence="1">
    <location>
        <begin position="11"/>
        <end position="24"/>
    </location>
</feature>
<protein>
    <submittedName>
        <fullName evidence="2">Uncharacterized protein</fullName>
    </submittedName>
</protein>
<evidence type="ECO:0000256" key="1">
    <source>
        <dbReference type="SAM" id="MobiDB-lite"/>
    </source>
</evidence>
<name>A0A7S2V6W9_9STRA</name>
<gene>
    <name evidence="2" type="ORF">FJAP1339_LOCUS10876</name>
</gene>
<organism evidence="2">
    <name type="scientific">Fibrocapsa japonica</name>
    <dbReference type="NCBI Taxonomy" id="94617"/>
    <lineage>
        <taxon>Eukaryota</taxon>
        <taxon>Sar</taxon>
        <taxon>Stramenopiles</taxon>
        <taxon>Ochrophyta</taxon>
        <taxon>Raphidophyceae</taxon>
        <taxon>Chattonellales</taxon>
        <taxon>Chattonellaceae</taxon>
        <taxon>Fibrocapsa</taxon>
    </lineage>
</organism>
<feature type="region of interest" description="Disordered" evidence="1">
    <location>
        <begin position="129"/>
        <end position="173"/>
    </location>
</feature>
<accession>A0A7S2V6W9</accession>
<dbReference type="AlphaFoldDB" id="A0A7S2V6W9"/>
<dbReference type="EMBL" id="HBHR01021424">
    <property type="protein sequence ID" value="CAD9872776.1"/>
    <property type="molecule type" value="Transcribed_RNA"/>
</dbReference>
<reference evidence="2" key="1">
    <citation type="submission" date="2021-01" db="EMBL/GenBank/DDBJ databases">
        <authorList>
            <person name="Corre E."/>
            <person name="Pelletier E."/>
            <person name="Niang G."/>
            <person name="Scheremetjew M."/>
            <person name="Finn R."/>
            <person name="Kale V."/>
            <person name="Holt S."/>
            <person name="Cochrane G."/>
            <person name="Meng A."/>
            <person name="Brown T."/>
            <person name="Cohen L."/>
        </authorList>
    </citation>
    <scope>NUCLEOTIDE SEQUENCE</scope>
    <source>
        <strain evidence="2">CCMP1661</strain>
    </source>
</reference>
<feature type="region of interest" description="Disordered" evidence="1">
    <location>
        <begin position="1"/>
        <end position="29"/>
    </location>
</feature>
<feature type="compositionally biased region" description="Basic and acidic residues" evidence="1">
    <location>
        <begin position="136"/>
        <end position="147"/>
    </location>
</feature>
<sequence>MKGIKSSLRNLKREVKNKLRKDTTPEPVVKTSSVIKANKDGVKTSTVIKANTDAGKNVPCSRVMPSKKNKCSARRRSRSMTLSVACSDSTVSDTVNDSGGIPVESFNPSTALNPSDDCLYVGSNPETISAQEAENPESKQCEKKASSDECFPSSQSGSQTPIEYETHSQFMSRRPERPRVMAMYDEACLAEREGEADANNTENVQSIQSYNRQEMTREVLGSQLGQHICSGLRMSTSEMRMLIDEAIVSMRLRILELESIESIDNSCTDSKLS</sequence>